<gene>
    <name evidence="1" type="ORF">GCM10017781_26560</name>
</gene>
<evidence type="ECO:0000313" key="2">
    <source>
        <dbReference type="Proteomes" id="UP000619376"/>
    </source>
</evidence>
<dbReference type="Proteomes" id="UP000619376">
    <property type="component" value="Unassembled WGS sequence"/>
</dbReference>
<keyword evidence="2" id="KW-1185">Reference proteome</keyword>
<name>A0ABQ3JPP4_9DEIO</name>
<protein>
    <submittedName>
        <fullName evidence="1">Uncharacterized protein</fullName>
    </submittedName>
</protein>
<proteinExistence type="predicted"/>
<organism evidence="1 2">
    <name type="scientific">Deinococcus metalli</name>
    <dbReference type="NCBI Taxonomy" id="1141878"/>
    <lineage>
        <taxon>Bacteria</taxon>
        <taxon>Thermotogati</taxon>
        <taxon>Deinococcota</taxon>
        <taxon>Deinococci</taxon>
        <taxon>Deinococcales</taxon>
        <taxon>Deinococcaceae</taxon>
        <taxon>Deinococcus</taxon>
    </lineage>
</organism>
<reference evidence="2" key="1">
    <citation type="journal article" date="2019" name="Int. J. Syst. Evol. Microbiol.">
        <title>The Global Catalogue of Microorganisms (GCM) 10K type strain sequencing project: providing services to taxonomists for standard genome sequencing and annotation.</title>
        <authorList>
            <consortium name="The Broad Institute Genomics Platform"/>
            <consortium name="The Broad Institute Genome Sequencing Center for Infectious Disease"/>
            <person name="Wu L."/>
            <person name="Ma J."/>
        </authorList>
    </citation>
    <scope>NUCLEOTIDE SEQUENCE [LARGE SCALE GENOMIC DNA]</scope>
    <source>
        <strain evidence="2">CGMCC 1.18437</strain>
    </source>
</reference>
<comment type="caution">
    <text evidence="1">The sequence shown here is derived from an EMBL/GenBank/DDBJ whole genome shotgun (WGS) entry which is preliminary data.</text>
</comment>
<evidence type="ECO:0000313" key="1">
    <source>
        <dbReference type="EMBL" id="GHF48863.1"/>
    </source>
</evidence>
<sequence>MGGRRPRPDALIPLSDGPATLTGMRAALPLLMCSALLAACAPITTSSGVSGSSLRAAFSNQGVAFVTAGRACVARAPSYVTVCPPVPAATDVAWNGGDAWAAVPSLGVAVTLDRAARSVTVGRVVALSATRAYREDGSAVGYAGEALGGVTGGPSLAVTGGNGVDYVLLAGTLVTVPGGARLDGPTGTYLVTTPTGARASTVPAVDSALGTYRLSGGRLERLDATGRVVAAVPHPDGRVGLVGTDVVTVTPAGEVRVYSETLGQRLR</sequence>
<accession>A0ABQ3JPP4</accession>
<dbReference type="EMBL" id="BNAJ01000006">
    <property type="protein sequence ID" value="GHF48863.1"/>
    <property type="molecule type" value="Genomic_DNA"/>
</dbReference>